<accession>A0A4Y2Q5R0</accession>
<dbReference type="AlphaFoldDB" id="A0A4Y2Q5R0"/>
<keyword evidence="2" id="KW-1185">Reference proteome</keyword>
<dbReference type="EMBL" id="BGPR01013024">
    <property type="protein sequence ID" value="GBN58919.1"/>
    <property type="molecule type" value="Genomic_DNA"/>
</dbReference>
<evidence type="ECO:0000313" key="1">
    <source>
        <dbReference type="EMBL" id="GBN58919.1"/>
    </source>
</evidence>
<comment type="caution">
    <text evidence="1">The sequence shown here is derived from an EMBL/GenBank/DDBJ whole genome shotgun (WGS) entry which is preliminary data.</text>
</comment>
<name>A0A4Y2Q5R0_ARAVE</name>
<reference evidence="1 2" key="1">
    <citation type="journal article" date="2019" name="Sci. Rep.">
        <title>Orb-weaving spider Araneus ventricosus genome elucidates the spidroin gene catalogue.</title>
        <authorList>
            <person name="Kono N."/>
            <person name="Nakamura H."/>
            <person name="Ohtoshi R."/>
            <person name="Moran D.A.P."/>
            <person name="Shinohara A."/>
            <person name="Yoshida Y."/>
            <person name="Fujiwara M."/>
            <person name="Mori M."/>
            <person name="Tomita M."/>
            <person name="Arakawa K."/>
        </authorList>
    </citation>
    <scope>NUCLEOTIDE SEQUENCE [LARGE SCALE GENOMIC DNA]</scope>
</reference>
<protein>
    <submittedName>
        <fullName evidence="1">Uncharacterized protein</fullName>
    </submittedName>
</protein>
<proteinExistence type="predicted"/>
<dbReference type="Proteomes" id="UP000499080">
    <property type="component" value="Unassembled WGS sequence"/>
</dbReference>
<organism evidence="1 2">
    <name type="scientific">Araneus ventricosus</name>
    <name type="common">Orbweaver spider</name>
    <name type="synonym">Epeira ventricosa</name>
    <dbReference type="NCBI Taxonomy" id="182803"/>
    <lineage>
        <taxon>Eukaryota</taxon>
        <taxon>Metazoa</taxon>
        <taxon>Ecdysozoa</taxon>
        <taxon>Arthropoda</taxon>
        <taxon>Chelicerata</taxon>
        <taxon>Arachnida</taxon>
        <taxon>Araneae</taxon>
        <taxon>Araneomorphae</taxon>
        <taxon>Entelegynae</taxon>
        <taxon>Araneoidea</taxon>
        <taxon>Araneidae</taxon>
        <taxon>Araneus</taxon>
    </lineage>
</organism>
<evidence type="ECO:0000313" key="2">
    <source>
        <dbReference type="Proteomes" id="UP000499080"/>
    </source>
</evidence>
<sequence>MLITCLSSSLKIHRLYLILQELFVPTSAVMDLVAVDGFEIGETQSHRKSACRIWNTLGQPFTITPRHANGMMAFHAILFLAHPFRPVIHKHSTPCISIHYHSLLYPSQWQLVSSETSSAAEVV</sequence>
<gene>
    <name evidence="1" type="ORF">AVEN_123925_1</name>
</gene>